<gene>
    <name evidence="1" type="ORF">ESZ54_12400</name>
</gene>
<sequence>MYEDRDWIMRQIKQISDGFGQMVTKETLKDFIRINQGETAGISDEELDQMIVIIRATRHAKEKGLTATALDQKFNWTKGRWQFIQDQIDKLSDKELKQLEKFINE</sequence>
<dbReference type="AlphaFoldDB" id="A0A4S3B3V0"/>
<dbReference type="EMBL" id="SDGV01000047">
    <property type="protein sequence ID" value="THB60056.1"/>
    <property type="molecule type" value="Genomic_DNA"/>
</dbReference>
<comment type="caution">
    <text evidence="1">The sequence shown here is derived from an EMBL/GenBank/DDBJ whole genome shotgun (WGS) entry which is preliminary data.</text>
</comment>
<dbReference type="Proteomes" id="UP000310506">
    <property type="component" value="Unassembled WGS sequence"/>
</dbReference>
<proteinExistence type="predicted"/>
<keyword evidence="2" id="KW-1185">Reference proteome</keyword>
<dbReference type="RefSeq" id="WP_136137967.1">
    <property type="nucleotide sequence ID" value="NZ_SDGV01000047.1"/>
</dbReference>
<evidence type="ECO:0000313" key="2">
    <source>
        <dbReference type="Proteomes" id="UP000310506"/>
    </source>
</evidence>
<organism evidence="1 2">
    <name type="scientific">Vagococcus silagei</name>
    <dbReference type="NCBI Taxonomy" id="2508885"/>
    <lineage>
        <taxon>Bacteria</taxon>
        <taxon>Bacillati</taxon>
        <taxon>Bacillota</taxon>
        <taxon>Bacilli</taxon>
        <taxon>Lactobacillales</taxon>
        <taxon>Enterococcaceae</taxon>
        <taxon>Vagococcus</taxon>
    </lineage>
</organism>
<dbReference type="OrthoDB" id="2193340at2"/>
<protein>
    <submittedName>
        <fullName evidence="1">Uncharacterized protein</fullName>
    </submittedName>
</protein>
<accession>A0A4S3B3V0</accession>
<evidence type="ECO:0000313" key="1">
    <source>
        <dbReference type="EMBL" id="THB60056.1"/>
    </source>
</evidence>
<name>A0A4S3B3V0_9ENTE</name>
<reference evidence="1 2" key="1">
    <citation type="submission" date="2019-01" db="EMBL/GenBank/DDBJ databases">
        <title>Vagococcus silagei sp. nov. isolated from brewer's grain.</title>
        <authorList>
            <person name="Guu J.-R."/>
        </authorList>
    </citation>
    <scope>NUCLEOTIDE SEQUENCE [LARGE SCALE GENOMIC DNA]</scope>
    <source>
        <strain evidence="1 2">2B-2</strain>
    </source>
</reference>